<comment type="caution">
    <text evidence="2">The sequence shown here is derived from an EMBL/GenBank/DDBJ whole genome shotgun (WGS) entry which is preliminary data.</text>
</comment>
<feature type="compositionally biased region" description="Basic residues" evidence="1">
    <location>
        <begin position="16"/>
        <end position="28"/>
    </location>
</feature>
<keyword evidence="3" id="KW-1185">Reference proteome</keyword>
<gene>
    <name evidence="2" type="ORF">Y1Q_0010290</name>
</gene>
<sequence length="86" mass="9435">MKLRKGLLRAAVKLGARKPALHGGRGKLPHSSLERKADAEGTKDGAHAVYKLHLYTAGTRGQRQRQSPTGKAKKRPMKAKRGERGR</sequence>
<evidence type="ECO:0000313" key="3">
    <source>
        <dbReference type="Proteomes" id="UP000050525"/>
    </source>
</evidence>
<evidence type="ECO:0000256" key="1">
    <source>
        <dbReference type="SAM" id="MobiDB-lite"/>
    </source>
</evidence>
<name>A0A151NM94_ALLMI</name>
<organism evidence="2 3">
    <name type="scientific">Alligator mississippiensis</name>
    <name type="common">American alligator</name>
    <dbReference type="NCBI Taxonomy" id="8496"/>
    <lineage>
        <taxon>Eukaryota</taxon>
        <taxon>Metazoa</taxon>
        <taxon>Chordata</taxon>
        <taxon>Craniata</taxon>
        <taxon>Vertebrata</taxon>
        <taxon>Euteleostomi</taxon>
        <taxon>Archelosauria</taxon>
        <taxon>Archosauria</taxon>
        <taxon>Crocodylia</taxon>
        <taxon>Alligatoridae</taxon>
        <taxon>Alligatorinae</taxon>
        <taxon>Alligator</taxon>
    </lineage>
</organism>
<protein>
    <submittedName>
        <fullName evidence="2">Uncharacterized protein</fullName>
    </submittedName>
</protein>
<evidence type="ECO:0000313" key="2">
    <source>
        <dbReference type="EMBL" id="KYO37840.1"/>
    </source>
</evidence>
<dbReference type="AlphaFoldDB" id="A0A151NM94"/>
<accession>A0A151NM94</accession>
<proteinExistence type="predicted"/>
<feature type="region of interest" description="Disordered" evidence="1">
    <location>
        <begin position="16"/>
        <end position="86"/>
    </location>
</feature>
<reference evidence="2 3" key="1">
    <citation type="journal article" date="2012" name="Genome Biol.">
        <title>Sequencing three crocodilian genomes to illuminate the evolution of archosaurs and amniotes.</title>
        <authorList>
            <person name="St John J.A."/>
            <person name="Braun E.L."/>
            <person name="Isberg S.R."/>
            <person name="Miles L.G."/>
            <person name="Chong A.Y."/>
            <person name="Gongora J."/>
            <person name="Dalzell P."/>
            <person name="Moran C."/>
            <person name="Bed'hom B."/>
            <person name="Abzhanov A."/>
            <person name="Burgess S.C."/>
            <person name="Cooksey A.M."/>
            <person name="Castoe T.A."/>
            <person name="Crawford N.G."/>
            <person name="Densmore L.D."/>
            <person name="Drew J.C."/>
            <person name="Edwards S.V."/>
            <person name="Faircloth B.C."/>
            <person name="Fujita M.K."/>
            <person name="Greenwold M.J."/>
            <person name="Hoffmann F.G."/>
            <person name="Howard J.M."/>
            <person name="Iguchi T."/>
            <person name="Janes D.E."/>
            <person name="Khan S.Y."/>
            <person name="Kohno S."/>
            <person name="de Koning A.J."/>
            <person name="Lance S.L."/>
            <person name="McCarthy F.M."/>
            <person name="McCormack J.E."/>
            <person name="Merchant M.E."/>
            <person name="Peterson D.G."/>
            <person name="Pollock D.D."/>
            <person name="Pourmand N."/>
            <person name="Raney B.J."/>
            <person name="Roessler K.A."/>
            <person name="Sanford J.R."/>
            <person name="Sawyer R.H."/>
            <person name="Schmidt C.J."/>
            <person name="Triplett E.W."/>
            <person name="Tuberville T.D."/>
            <person name="Venegas-Anaya M."/>
            <person name="Howard J.T."/>
            <person name="Jarvis E.D."/>
            <person name="Guillette L.J.Jr."/>
            <person name="Glenn T.C."/>
            <person name="Green R.E."/>
            <person name="Ray D.A."/>
        </authorList>
    </citation>
    <scope>NUCLEOTIDE SEQUENCE [LARGE SCALE GENOMIC DNA]</scope>
    <source>
        <strain evidence="2">KSC_2009_1</strain>
    </source>
</reference>
<feature type="compositionally biased region" description="Polar residues" evidence="1">
    <location>
        <begin position="59"/>
        <end position="69"/>
    </location>
</feature>
<feature type="compositionally biased region" description="Basic and acidic residues" evidence="1">
    <location>
        <begin position="32"/>
        <end position="46"/>
    </location>
</feature>
<dbReference type="Proteomes" id="UP000050525">
    <property type="component" value="Unassembled WGS sequence"/>
</dbReference>
<dbReference type="EMBL" id="AKHW03002566">
    <property type="protein sequence ID" value="KYO37840.1"/>
    <property type="molecule type" value="Genomic_DNA"/>
</dbReference>